<feature type="compositionally biased region" description="Basic and acidic residues" evidence="4">
    <location>
        <begin position="330"/>
        <end position="344"/>
    </location>
</feature>
<feature type="compositionally biased region" description="Polar residues" evidence="4">
    <location>
        <begin position="380"/>
        <end position="395"/>
    </location>
</feature>
<feature type="region of interest" description="Disordered" evidence="4">
    <location>
        <begin position="330"/>
        <end position="349"/>
    </location>
</feature>
<keyword evidence="2" id="KW-0863">Zinc-finger</keyword>
<evidence type="ECO:0000259" key="5">
    <source>
        <dbReference type="SMART" id="SM00249"/>
    </source>
</evidence>
<feature type="compositionally biased region" description="Low complexity" evidence="4">
    <location>
        <begin position="642"/>
        <end position="662"/>
    </location>
</feature>
<feature type="region of interest" description="Disordered" evidence="4">
    <location>
        <begin position="537"/>
        <end position="567"/>
    </location>
</feature>
<dbReference type="Gene3D" id="3.30.40.10">
    <property type="entry name" value="Zinc/RING finger domain, C3HC4 (zinc finger)"/>
    <property type="match status" value="1"/>
</dbReference>
<feature type="compositionally biased region" description="Basic and acidic residues" evidence="4">
    <location>
        <begin position="764"/>
        <end position="781"/>
    </location>
</feature>
<feature type="compositionally biased region" description="Polar residues" evidence="4">
    <location>
        <begin position="613"/>
        <end position="625"/>
    </location>
</feature>
<dbReference type="SMART" id="SM00249">
    <property type="entry name" value="PHD"/>
    <property type="match status" value="1"/>
</dbReference>
<feature type="region of interest" description="Disordered" evidence="4">
    <location>
        <begin position="458"/>
        <end position="503"/>
    </location>
</feature>
<reference evidence="6" key="1">
    <citation type="submission" date="2021-02" db="EMBL/GenBank/DDBJ databases">
        <authorList>
            <person name="Nieuwenhuis M."/>
            <person name="Van De Peppel L.J.J."/>
        </authorList>
    </citation>
    <scope>NUCLEOTIDE SEQUENCE</scope>
    <source>
        <strain evidence="6">D49</strain>
    </source>
</reference>
<keyword evidence="7" id="KW-1185">Reference proteome</keyword>
<name>A0A9P7KK67_9AGAR</name>
<dbReference type="Pfam" id="PF00628">
    <property type="entry name" value="PHD"/>
    <property type="match status" value="1"/>
</dbReference>
<evidence type="ECO:0000256" key="1">
    <source>
        <dbReference type="ARBA" id="ARBA00022723"/>
    </source>
</evidence>
<dbReference type="InterPro" id="IPR001965">
    <property type="entry name" value="Znf_PHD"/>
</dbReference>
<gene>
    <name evidence="6" type="ORF">H0H81_003629</name>
</gene>
<feature type="region of interest" description="Disordered" evidence="4">
    <location>
        <begin position="608"/>
        <end position="857"/>
    </location>
</feature>
<proteinExistence type="predicted"/>
<dbReference type="InterPro" id="IPR011011">
    <property type="entry name" value="Znf_FYVE_PHD"/>
</dbReference>
<dbReference type="OrthoDB" id="436852at2759"/>
<organism evidence="6 7">
    <name type="scientific">Sphagnurus paluster</name>
    <dbReference type="NCBI Taxonomy" id="117069"/>
    <lineage>
        <taxon>Eukaryota</taxon>
        <taxon>Fungi</taxon>
        <taxon>Dikarya</taxon>
        <taxon>Basidiomycota</taxon>
        <taxon>Agaricomycotina</taxon>
        <taxon>Agaricomycetes</taxon>
        <taxon>Agaricomycetidae</taxon>
        <taxon>Agaricales</taxon>
        <taxon>Tricholomatineae</taxon>
        <taxon>Lyophyllaceae</taxon>
        <taxon>Sphagnurus</taxon>
    </lineage>
</organism>
<dbReference type="InterPro" id="IPR019787">
    <property type="entry name" value="Znf_PHD-finger"/>
</dbReference>
<dbReference type="Proteomes" id="UP000717328">
    <property type="component" value="Unassembled WGS sequence"/>
</dbReference>
<evidence type="ECO:0000256" key="2">
    <source>
        <dbReference type="ARBA" id="ARBA00022771"/>
    </source>
</evidence>
<keyword evidence="3" id="KW-0862">Zinc</keyword>
<dbReference type="SUPFAM" id="SSF57903">
    <property type="entry name" value="FYVE/PHD zinc finger"/>
    <property type="match status" value="1"/>
</dbReference>
<feature type="compositionally biased region" description="Acidic residues" evidence="4">
    <location>
        <begin position="721"/>
        <end position="732"/>
    </location>
</feature>
<feature type="compositionally biased region" description="Polar residues" evidence="4">
    <location>
        <begin position="75"/>
        <end position="90"/>
    </location>
</feature>
<feature type="region of interest" description="Disordered" evidence="4">
    <location>
        <begin position="1"/>
        <end position="34"/>
    </location>
</feature>
<dbReference type="EMBL" id="JABCKI010000097">
    <property type="protein sequence ID" value="KAG5652799.1"/>
    <property type="molecule type" value="Genomic_DNA"/>
</dbReference>
<protein>
    <recommendedName>
        <fullName evidence="5">Zinc finger PHD-type domain-containing protein</fullName>
    </recommendedName>
</protein>
<feature type="region of interest" description="Disordered" evidence="4">
    <location>
        <begin position="380"/>
        <end position="420"/>
    </location>
</feature>
<feature type="compositionally biased region" description="Low complexity" evidence="4">
    <location>
        <begin position="710"/>
        <end position="720"/>
    </location>
</feature>
<comment type="caution">
    <text evidence="6">The sequence shown here is derived from an EMBL/GenBank/DDBJ whole genome shotgun (WGS) entry which is preliminary data.</text>
</comment>
<evidence type="ECO:0000256" key="3">
    <source>
        <dbReference type="ARBA" id="ARBA00022833"/>
    </source>
</evidence>
<dbReference type="GO" id="GO:0008270">
    <property type="term" value="F:zinc ion binding"/>
    <property type="evidence" value="ECO:0007669"/>
    <property type="project" value="UniProtKB-KW"/>
</dbReference>
<feature type="region of interest" description="Disordered" evidence="4">
    <location>
        <begin position="63"/>
        <end position="95"/>
    </location>
</feature>
<feature type="domain" description="Zinc finger PHD-type" evidence="5">
    <location>
        <begin position="862"/>
        <end position="915"/>
    </location>
</feature>
<accession>A0A9P7KK67</accession>
<sequence length="978" mass="106205">MSGSRRNRMNLNVPVDPSRLPGHHVPQQSDSTAPQYQYQLATASAPGSIPHPLAYMTHYRHYPTQAHPTPAPKIPQTNIESEQAPPQQRATLPGPYATTPLQTTHAPGEFLVEKLIGTLTPILTAHQHSTTYKIDTFLETLSGHVKGVKEEAKNQVIQLAEAMQKAFVLQQTGNKTLSARMEKLEKVIGASYDRDDNKSLLSRLDALTFTLEELLERAKDPEALAAKASIILKPLPHLVESTTSPIRELYTDVSVDPHTPDVISSESQFTALHAIATQTEQTYLTIGTNARTPEPRRLPPQFVSTGVATSPTPQLPRLKIANSNCYSDRTKAVGDVDSSDEKSPQLELPRRRKPIIVAHSDSEPDHESLVSVVNESSGVRMSSHFNNSPVPSRNLSAADWSDDGGHHEVGSDDGSYDVPLLPAFRPTTSPSVAKQYSVLVDDKNPFEGTVASLRHHTLGDAHAGPKPSPPPPTVPFHPRPSVSPLPSPASSASPPPHRSKSVKKAHAIFNTTLTSPTSSLPVIVSSPGYETVISSPKWTRKAVPSPPLKAPAPIANEDPNSMPAQTPDIIPDSEDESELSVTHMITNTSANVEDLHSEAEAEAQLTEEPLFLPTSSPPEVSSHLPTTRRPPSKSYRQPIVHSSPISISTDDSSPTDIPVSPTKTEITRSIKKPTMPRLKVPEKHLPRPRPLPINVVAPPEPKSQSPIYISSRSPSPLSELSESESSESESDSDTAARIIPVKKRPKAETVMSTSASTPADDDEPAKAPRIDLKTKLLKKTEQSAAVTRVKKRKASGVDPEPPLKRARQKADLGGSGGVKPVKKVLGAVGNGKEKAKERRAKSTESGASTSTRSGNLRKRMTGCKWPKKITSGDKKFNTRFIACDDCLLWFHYGCVGITDANEPMKKDSFTCPACLADGYPVNECTWEEEDAMFDPHNFIQHFNNTARNEGNDPEIDTDSTILLREASEGGWTDPNGSD</sequence>
<feature type="compositionally biased region" description="Polar residues" evidence="4">
    <location>
        <begin position="843"/>
        <end position="854"/>
    </location>
</feature>
<reference evidence="6" key="2">
    <citation type="submission" date="2021-10" db="EMBL/GenBank/DDBJ databases">
        <title>Phylogenomics reveals ancestral predisposition of the termite-cultivated fungus Termitomyces towards a domesticated lifestyle.</title>
        <authorList>
            <person name="Auxier B."/>
            <person name="Grum-Grzhimaylo A."/>
            <person name="Cardenas M.E."/>
            <person name="Lodge J.D."/>
            <person name="Laessoe T."/>
            <person name="Pedersen O."/>
            <person name="Smith M.E."/>
            <person name="Kuyper T.W."/>
            <person name="Franco-Molano E.A."/>
            <person name="Baroni T.J."/>
            <person name="Aanen D.K."/>
        </authorList>
    </citation>
    <scope>NUCLEOTIDE SEQUENCE</scope>
    <source>
        <strain evidence="6">D49</strain>
    </source>
</reference>
<dbReference type="AlphaFoldDB" id="A0A9P7KK67"/>
<evidence type="ECO:0000313" key="7">
    <source>
        <dbReference type="Proteomes" id="UP000717328"/>
    </source>
</evidence>
<dbReference type="InterPro" id="IPR013083">
    <property type="entry name" value="Znf_RING/FYVE/PHD"/>
</dbReference>
<evidence type="ECO:0000313" key="6">
    <source>
        <dbReference type="EMBL" id="KAG5652799.1"/>
    </source>
</evidence>
<evidence type="ECO:0000256" key="4">
    <source>
        <dbReference type="SAM" id="MobiDB-lite"/>
    </source>
</evidence>
<feature type="compositionally biased region" description="Basic and acidic residues" evidence="4">
    <location>
        <begin position="831"/>
        <end position="842"/>
    </location>
</feature>
<feature type="compositionally biased region" description="Pro residues" evidence="4">
    <location>
        <begin position="466"/>
        <end position="487"/>
    </location>
</feature>
<keyword evidence="1" id="KW-0479">Metal-binding</keyword>